<evidence type="ECO:0000313" key="13">
    <source>
        <dbReference type="EMBL" id="EDV37586.1"/>
    </source>
</evidence>
<dbReference type="CTD" id="36627"/>
<proteinExistence type="inferred from homology"/>
<dbReference type="OrthoDB" id="7202371at2759"/>
<keyword evidence="7" id="KW-0479">Metal-binding</keyword>
<keyword evidence="8" id="KW-0732">Signal</keyword>
<dbReference type="EMBL" id="CH902619">
    <property type="protein sequence ID" value="EDV37586.1"/>
    <property type="molecule type" value="Genomic_DNA"/>
</dbReference>
<dbReference type="AlphaFoldDB" id="B3MEG6"/>
<dbReference type="NCBIfam" id="TIGR01431">
    <property type="entry name" value="adm_rel"/>
    <property type="match status" value="1"/>
</dbReference>
<dbReference type="Pfam" id="PF08451">
    <property type="entry name" value="A_deaminase_N"/>
    <property type="match status" value="1"/>
</dbReference>
<dbReference type="PANTHER" id="PTHR11409:SF39">
    <property type="entry name" value="ADENOSINE DEAMINASE 2"/>
    <property type="match status" value="1"/>
</dbReference>
<evidence type="ECO:0000256" key="5">
    <source>
        <dbReference type="ARBA" id="ARBA00018099"/>
    </source>
</evidence>
<dbReference type="GO" id="GO:0046103">
    <property type="term" value="P:inosine biosynthetic process"/>
    <property type="evidence" value="ECO:0007669"/>
    <property type="project" value="TreeGrafter"/>
</dbReference>
<dbReference type="eggNOG" id="KOG1097">
    <property type="taxonomic scope" value="Eukaryota"/>
</dbReference>
<comment type="similarity">
    <text evidence="3">Belongs to the metallo-dependent hydrolases superfamily. Adenosine and AMP deaminases family. ADGF subfamily.</text>
</comment>
<dbReference type="GO" id="GO:0004000">
    <property type="term" value="F:adenosine deaminase activity"/>
    <property type="evidence" value="ECO:0007669"/>
    <property type="project" value="InterPro"/>
</dbReference>
<gene>
    <name evidence="13" type="primary">Dana\GF13523</name>
    <name evidence="13" type="synonym">dana_GLEANR_13535</name>
    <name evidence="13" type="ORF">GF13523</name>
</gene>
<comment type="cofactor">
    <cofactor evidence="1">
        <name>Zn(2+)</name>
        <dbReference type="ChEBI" id="CHEBI:29105"/>
    </cofactor>
</comment>
<evidence type="ECO:0000256" key="7">
    <source>
        <dbReference type="ARBA" id="ARBA00022723"/>
    </source>
</evidence>
<evidence type="ECO:0000256" key="3">
    <source>
        <dbReference type="ARBA" id="ARBA00006083"/>
    </source>
</evidence>
<evidence type="ECO:0000259" key="12">
    <source>
        <dbReference type="Pfam" id="PF08451"/>
    </source>
</evidence>
<dbReference type="GO" id="GO:0005615">
    <property type="term" value="C:extracellular space"/>
    <property type="evidence" value="ECO:0007669"/>
    <property type="project" value="InterPro"/>
</dbReference>
<evidence type="ECO:0000256" key="6">
    <source>
        <dbReference type="ARBA" id="ARBA00022525"/>
    </source>
</evidence>
<dbReference type="Pfam" id="PF00962">
    <property type="entry name" value="A_deaminase"/>
    <property type="match status" value="1"/>
</dbReference>
<dbReference type="SUPFAM" id="SSF51556">
    <property type="entry name" value="Metallo-dependent hydrolases"/>
    <property type="match status" value="1"/>
</dbReference>
<evidence type="ECO:0000256" key="2">
    <source>
        <dbReference type="ARBA" id="ARBA00004613"/>
    </source>
</evidence>
<organism evidence="13 14">
    <name type="scientific">Drosophila ananassae</name>
    <name type="common">Fruit fly</name>
    <dbReference type="NCBI Taxonomy" id="7217"/>
    <lineage>
        <taxon>Eukaryota</taxon>
        <taxon>Metazoa</taxon>
        <taxon>Ecdysozoa</taxon>
        <taxon>Arthropoda</taxon>
        <taxon>Hexapoda</taxon>
        <taxon>Insecta</taxon>
        <taxon>Pterygota</taxon>
        <taxon>Neoptera</taxon>
        <taxon>Endopterygota</taxon>
        <taxon>Diptera</taxon>
        <taxon>Brachycera</taxon>
        <taxon>Muscomorpha</taxon>
        <taxon>Ephydroidea</taxon>
        <taxon>Drosophilidae</taxon>
        <taxon>Drosophila</taxon>
        <taxon>Sophophora</taxon>
    </lineage>
</organism>
<dbReference type="InterPro" id="IPR001365">
    <property type="entry name" value="A_deaminase_dom"/>
</dbReference>
<dbReference type="GO" id="GO:0046872">
    <property type="term" value="F:metal ion binding"/>
    <property type="evidence" value="ECO:0007669"/>
    <property type="project" value="UniProtKB-KW"/>
</dbReference>
<comment type="subcellular location">
    <subcellularLocation>
        <location evidence="2">Secreted</location>
    </subcellularLocation>
</comment>
<dbReference type="FunFam" id="3.20.20.140:FF:000017">
    <property type="entry name" value="Adenosine deaminase 2"/>
    <property type="match status" value="1"/>
</dbReference>
<dbReference type="OMA" id="QEDVGHP"/>
<comment type="catalytic activity">
    <reaction evidence="10">
        <text>adenosine + H2O + H(+) = inosine + NH4(+)</text>
        <dbReference type="Rhea" id="RHEA:24408"/>
        <dbReference type="ChEBI" id="CHEBI:15377"/>
        <dbReference type="ChEBI" id="CHEBI:15378"/>
        <dbReference type="ChEBI" id="CHEBI:16335"/>
        <dbReference type="ChEBI" id="CHEBI:17596"/>
        <dbReference type="ChEBI" id="CHEBI:28938"/>
        <dbReference type="EC" id="3.5.4.4"/>
    </reaction>
</comment>
<dbReference type="Gene3D" id="3.20.20.140">
    <property type="entry name" value="Metal-dependent hydrolases"/>
    <property type="match status" value="1"/>
</dbReference>
<evidence type="ECO:0000256" key="9">
    <source>
        <dbReference type="ARBA" id="ARBA00022801"/>
    </source>
</evidence>
<dbReference type="FunCoup" id="B3MEG6">
    <property type="interactions" value="106"/>
</dbReference>
<dbReference type="InterPro" id="IPR013659">
    <property type="entry name" value="A_deaminase_N"/>
</dbReference>
<reference evidence="13 14" key="1">
    <citation type="journal article" date="2007" name="Nature">
        <title>Evolution of genes and genomes on the Drosophila phylogeny.</title>
        <authorList>
            <consortium name="Drosophila 12 Genomes Consortium"/>
            <person name="Clark A.G."/>
            <person name="Eisen M.B."/>
            <person name="Smith D.R."/>
            <person name="Bergman C.M."/>
            <person name="Oliver B."/>
            <person name="Markow T.A."/>
            <person name="Kaufman T.C."/>
            <person name="Kellis M."/>
            <person name="Gelbart W."/>
            <person name="Iyer V.N."/>
            <person name="Pollard D.A."/>
            <person name="Sackton T.B."/>
            <person name="Larracuente A.M."/>
            <person name="Singh N.D."/>
            <person name="Abad J.P."/>
            <person name="Abt D.N."/>
            <person name="Adryan B."/>
            <person name="Aguade M."/>
            <person name="Akashi H."/>
            <person name="Anderson W.W."/>
            <person name="Aquadro C.F."/>
            <person name="Ardell D.H."/>
            <person name="Arguello R."/>
            <person name="Artieri C.G."/>
            <person name="Barbash D.A."/>
            <person name="Barker D."/>
            <person name="Barsanti P."/>
            <person name="Batterham P."/>
            <person name="Batzoglou S."/>
            <person name="Begun D."/>
            <person name="Bhutkar A."/>
            <person name="Blanco E."/>
            <person name="Bosak S.A."/>
            <person name="Bradley R.K."/>
            <person name="Brand A.D."/>
            <person name="Brent M.R."/>
            <person name="Brooks A.N."/>
            <person name="Brown R.H."/>
            <person name="Butlin R.K."/>
            <person name="Caggese C."/>
            <person name="Calvi B.R."/>
            <person name="Bernardo de Carvalho A."/>
            <person name="Caspi A."/>
            <person name="Castrezana S."/>
            <person name="Celniker S.E."/>
            <person name="Chang J.L."/>
            <person name="Chapple C."/>
            <person name="Chatterji S."/>
            <person name="Chinwalla A."/>
            <person name="Civetta A."/>
            <person name="Clifton S.W."/>
            <person name="Comeron J.M."/>
            <person name="Costello J.C."/>
            <person name="Coyne J.A."/>
            <person name="Daub J."/>
            <person name="David R.G."/>
            <person name="Delcher A.L."/>
            <person name="Delehaunty K."/>
            <person name="Do C.B."/>
            <person name="Ebling H."/>
            <person name="Edwards K."/>
            <person name="Eickbush T."/>
            <person name="Evans J.D."/>
            <person name="Filipski A."/>
            <person name="Findeiss S."/>
            <person name="Freyhult E."/>
            <person name="Fulton L."/>
            <person name="Fulton R."/>
            <person name="Garcia A.C."/>
            <person name="Gardiner A."/>
            <person name="Garfield D.A."/>
            <person name="Garvin B.E."/>
            <person name="Gibson G."/>
            <person name="Gilbert D."/>
            <person name="Gnerre S."/>
            <person name="Godfrey J."/>
            <person name="Good R."/>
            <person name="Gotea V."/>
            <person name="Gravely B."/>
            <person name="Greenberg A.J."/>
            <person name="Griffiths-Jones S."/>
            <person name="Gross S."/>
            <person name="Guigo R."/>
            <person name="Gustafson E.A."/>
            <person name="Haerty W."/>
            <person name="Hahn M.W."/>
            <person name="Halligan D.L."/>
            <person name="Halpern A.L."/>
            <person name="Halter G.M."/>
            <person name="Han M.V."/>
            <person name="Heger A."/>
            <person name="Hillier L."/>
            <person name="Hinrichs A.S."/>
            <person name="Holmes I."/>
            <person name="Hoskins R.A."/>
            <person name="Hubisz M.J."/>
            <person name="Hultmark D."/>
            <person name="Huntley M.A."/>
            <person name="Jaffe D.B."/>
            <person name="Jagadeeshan S."/>
            <person name="Jeck W.R."/>
            <person name="Johnson J."/>
            <person name="Jones C.D."/>
            <person name="Jordan W.C."/>
            <person name="Karpen G.H."/>
            <person name="Kataoka E."/>
            <person name="Keightley P.D."/>
            <person name="Kheradpour P."/>
            <person name="Kirkness E.F."/>
            <person name="Koerich L.B."/>
            <person name="Kristiansen K."/>
            <person name="Kudrna D."/>
            <person name="Kulathinal R.J."/>
            <person name="Kumar S."/>
            <person name="Kwok R."/>
            <person name="Lander E."/>
            <person name="Langley C.H."/>
            <person name="Lapoint R."/>
            <person name="Lazzaro B.P."/>
            <person name="Lee S.J."/>
            <person name="Levesque L."/>
            <person name="Li R."/>
            <person name="Lin C.F."/>
            <person name="Lin M.F."/>
            <person name="Lindblad-Toh K."/>
            <person name="Llopart A."/>
            <person name="Long M."/>
            <person name="Low L."/>
            <person name="Lozovsky E."/>
            <person name="Lu J."/>
            <person name="Luo M."/>
            <person name="Machado C.A."/>
            <person name="Makalowski W."/>
            <person name="Marzo M."/>
            <person name="Matsuda M."/>
            <person name="Matzkin L."/>
            <person name="McAllister B."/>
            <person name="McBride C.S."/>
            <person name="McKernan B."/>
            <person name="McKernan K."/>
            <person name="Mendez-Lago M."/>
            <person name="Minx P."/>
            <person name="Mollenhauer M.U."/>
            <person name="Montooth K."/>
            <person name="Mount S.M."/>
            <person name="Mu X."/>
            <person name="Myers E."/>
            <person name="Negre B."/>
            <person name="Newfeld S."/>
            <person name="Nielsen R."/>
            <person name="Noor M.A."/>
            <person name="O'Grady P."/>
            <person name="Pachter L."/>
            <person name="Papaceit M."/>
            <person name="Parisi M.J."/>
            <person name="Parisi M."/>
            <person name="Parts L."/>
            <person name="Pedersen J.S."/>
            <person name="Pesole G."/>
            <person name="Phillippy A.M."/>
            <person name="Ponting C.P."/>
            <person name="Pop M."/>
            <person name="Porcelli D."/>
            <person name="Powell J.R."/>
            <person name="Prohaska S."/>
            <person name="Pruitt K."/>
            <person name="Puig M."/>
            <person name="Quesneville H."/>
            <person name="Ram K.R."/>
            <person name="Rand D."/>
            <person name="Rasmussen M.D."/>
            <person name="Reed L.K."/>
            <person name="Reenan R."/>
            <person name="Reily A."/>
            <person name="Remington K.A."/>
            <person name="Rieger T.T."/>
            <person name="Ritchie M.G."/>
            <person name="Robin C."/>
            <person name="Rogers Y.H."/>
            <person name="Rohde C."/>
            <person name="Rozas J."/>
            <person name="Rubenfield M.J."/>
            <person name="Ruiz A."/>
            <person name="Russo S."/>
            <person name="Salzberg S.L."/>
            <person name="Sanchez-Gracia A."/>
            <person name="Saranga D.J."/>
            <person name="Sato H."/>
            <person name="Schaeffer S.W."/>
            <person name="Schatz M.C."/>
            <person name="Schlenke T."/>
            <person name="Schwartz R."/>
            <person name="Segarra C."/>
            <person name="Singh R.S."/>
            <person name="Sirot L."/>
            <person name="Sirota M."/>
            <person name="Sisneros N.B."/>
            <person name="Smith C.D."/>
            <person name="Smith T.F."/>
            <person name="Spieth J."/>
            <person name="Stage D.E."/>
            <person name="Stark A."/>
            <person name="Stephan W."/>
            <person name="Strausberg R.L."/>
            <person name="Strempel S."/>
            <person name="Sturgill D."/>
            <person name="Sutton G."/>
            <person name="Sutton G.G."/>
            <person name="Tao W."/>
            <person name="Teichmann S."/>
            <person name="Tobari Y.N."/>
            <person name="Tomimura Y."/>
            <person name="Tsolas J.M."/>
            <person name="Valente V.L."/>
            <person name="Venter E."/>
            <person name="Venter J.C."/>
            <person name="Vicario S."/>
            <person name="Vieira F.G."/>
            <person name="Vilella A.J."/>
            <person name="Villasante A."/>
            <person name="Walenz B."/>
            <person name="Wang J."/>
            <person name="Wasserman M."/>
            <person name="Watts T."/>
            <person name="Wilson D."/>
            <person name="Wilson R.K."/>
            <person name="Wing R.A."/>
            <person name="Wolfner M.F."/>
            <person name="Wong A."/>
            <person name="Wong G.K."/>
            <person name="Wu C.I."/>
            <person name="Wu G."/>
            <person name="Yamamoto D."/>
            <person name="Yang H.P."/>
            <person name="Yang S.P."/>
            <person name="Yorke J.A."/>
            <person name="Yoshida K."/>
            <person name="Zdobnov E."/>
            <person name="Zhang P."/>
            <person name="Zhang Y."/>
            <person name="Zimin A.V."/>
            <person name="Baldwin J."/>
            <person name="Abdouelleil A."/>
            <person name="Abdulkadir J."/>
            <person name="Abebe A."/>
            <person name="Abera B."/>
            <person name="Abreu J."/>
            <person name="Acer S.C."/>
            <person name="Aftuck L."/>
            <person name="Alexander A."/>
            <person name="An P."/>
            <person name="Anderson E."/>
            <person name="Anderson S."/>
            <person name="Arachi H."/>
            <person name="Azer M."/>
            <person name="Bachantsang P."/>
            <person name="Barry A."/>
            <person name="Bayul T."/>
            <person name="Berlin A."/>
            <person name="Bessette D."/>
            <person name="Bloom T."/>
            <person name="Blye J."/>
            <person name="Boguslavskiy L."/>
            <person name="Bonnet C."/>
            <person name="Boukhgalter B."/>
            <person name="Bourzgui I."/>
            <person name="Brown A."/>
            <person name="Cahill P."/>
            <person name="Channer S."/>
            <person name="Cheshatsang Y."/>
            <person name="Chuda L."/>
            <person name="Citroen M."/>
            <person name="Collymore A."/>
            <person name="Cooke P."/>
            <person name="Costello M."/>
            <person name="D'Aco K."/>
            <person name="Daza R."/>
            <person name="De Haan G."/>
            <person name="DeGray S."/>
            <person name="DeMaso C."/>
            <person name="Dhargay N."/>
            <person name="Dooley K."/>
            <person name="Dooley E."/>
            <person name="Doricent M."/>
            <person name="Dorje P."/>
            <person name="Dorjee K."/>
            <person name="Dupes A."/>
            <person name="Elong R."/>
            <person name="Falk J."/>
            <person name="Farina A."/>
            <person name="Faro S."/>
            <person name="Ferguson D."/>
            <person name="Fisher S."/>
            <person name="Foley C.D."/>
            <person name="Franke A."/>
            <person name="Friedrich D."/>
            <person name="Gadbois L."/>
            <person name="Gearin G."/>
            <person name="Gearin C.R."/>
            <person name="Giannoukos G."/>
            <person name="Goode T."/>
            <person name="Graham J."/>
            <person name="Grandbois E."/>
            <person name="Grewal S."/>
            <person name="Gyaltsen K."/>
            <person name="Hafez N."/>
            <person name="Hagos B."/>
            <person name="Hall J."/>
            <person name="Henson C."/>
            <person name="Hollinger A."/>
            <person name="Honan T."/>
            <person name="Huard M.D."/>
            <person name="Hughes L."/>
            <person name="Hurhula B."/>
            <person name="Husby M.E."/>
            <person name="Kamat A."/>
            <person name="Kanga B."/>
            <person name="Kashin S."/>
            <person name="Khazanovich D."/>
            <person name="Kisner P."/>
            <person name="Lance K."/>
            <person name="Lara M."/>
            <person name="Lee W."/>
            <person name="Lennon N."/>
            <person name="Letendre F."/>
            <person name="LeVine R."/>
            <person name="Lipovsky A."/>
            <person name="Liu X."/>
            <person name="Liu J."/>
            <person name="Liu S."/>
            <person name="Lokyitsang T."/>
            <person name="Lokyitsang Y."/>
            <person name="Lubonja R."/>
            <person name="Lui A."/>
            <person name="MacDonald P."/>
            <person name="Magnisalis V."/>
            <person name="Maru K."/>
            <person name="Matthews C."/>
            <person name="McCusker W."/>
            <person name="McDonough S."/>
            <person name="Mehta T."/>
            <person name="Meldrim J."/>
            <person name="Meneus L."/>
            <person name="Mihai O."/>
            <person name="Mihalev A."/>
            <person name="Mihova T."/>
            <person name="Mittelman R."/>
            <person name="Mlenga V."/>
            <person name="Montmayeur A."/>
            <person name="Mulrain L."/>
            <person name="Navidi A."/>
            <person name="Naylor J."/>
            <person name="Negash T."/>
            <person name="Nguyen T."/>
            <person name="Nguyen N."/>
            <person name="Nicol R."/>
            <person name="Norbu C."/>
            <person name="Norbu N."/>
            <person name="Novod N."/>
            <person name="O'Neill B."/>
            <person name="Osman S."/>
            <person name="Markiewicz E."/>
            <person name="Oyono O.L."/>
            <person name="Patti C."/>
            <person name="Phunkhang P."/>
            <person name="Pierre F."/>
            <person name="Priest M."/>
            <person name="Raghuraman S."/>
            <person name="Rege F."/>
            <person name="Reyes R."/>
            <person name="Rise C."/>
            <person name="Rogov P."/>
            <person name="Ross K."/>
            <person name="Ryan E."/>
            <person name="Settipalli S."/>
            <person name="Shea T."/>
            <person name="Sherpa N."/>
            <person name="Shi L."/>
            <person name="Shih D."/>
            <person name="Sparrow T."/>
            <person name="Spaulding J."/>
            <person name="Stalker J."/>
            <person name="Stange-Thomann N."/>
            <person name="Stavropoulos S."/>
            <person name="Stone C."/>
            <person name="Strader C."/>
            <person name="Tesfaye S."/>
            <person name="Thomson T."/>
            <person name="Thoulutsang Y."/>
            <person name="Thoulutsang D."/>
            <person name="Topham K."/>
            <person name="Topping I."/>
            <person name="Tsamla T."/>
            <person name="Vassiliev H."/>
            <person name="Vo A."/>
            <person name="Wangchuk T."/>
            <person name="Wangdi T."/>
            <person name="Weiand M."/>
            <person name="Wilkinson J."/>
            <person name="Wilson A."/>
            <person name="Yadav S."/>
            <person name="Young G."/>
            <person name="Yu Q."/>
            <person name="Zembek L."/>
            <person name="Zhong D."/>
            <person name="Zimmer A."/>
            <person name="Zwirko Z."/>
            <person name="Jaffe D.B."/>
            <person name="Alvarez P."/>
            <person name="Brockman W."/>
            <person name="Butler J."/>
            <person name="Chin C."/>
            <person name="Gnerre S."/>
            <person name="Grabherr M."/>
            <person name="Kleber M."/>
            <person name="Mauceli E."/>
            <person name="MacCallum I."/>
        </authorList>
    </citation>
    <scope>NUCLEOTIDE SEQUENCE [LARGE SCALE GENOMIC DNA]</scope>
    <source>
        <strain evidence="14">Tucson 14024-0371.13</strain>
    </source>
</reference>
<evidence type="ECO:0000256" key="4">
    <source>
        <dbReference type="ARBA" id="ARBA00012784"/>
    </source>
</evidence>
<dbReference type="STRING" id="7217.B3MEG6"/>
<evidence type="ECO:0000256" key="1">
    <source>
        <dbReference type="ARBA" id="ARBA00001947"/>
    </source>
</evidence>
<evidence type="ECO:0000313" key="14">
    <source>
        <dbReference type="Proteomes" id="UP000007801"/>
    </source>
</evidence>
<keyword evidence="6" id="KW-0964">Secreted</keyword>
<accession>B3MEG6</accession>
<protein>
    <recommendedName>
        <fullName evidence="5">Adenosine deaminase</fullName>
        <ecNumber evidence="4">3.5.4.4</ecNumber>
    </recommendedName>
</protein>
<evidence type="ECO:0000256" key="10">
    <source>
        <dbReference type="ARBA" id="ARBA00047764"/>
    </source>
</evidence>
<sequence length="550" mass="63725">MTALLACHWQPARLVRRAVPTANRFLHHQVDTLTLAELLGTTNLRKRTPEDYKVLREIYTSFERYNSVGNDIQLTLKERTANDMIMCEKKREYEKGIMDPTQFAPGYHIFKVLDKLRESPLFHMLQKMPKGGALKVIDTSITSLDWVIQLTYRENLWVCTTDNCCHIQEFRFSKEKPKESAGKGGEWQTMEELREFRGEENLKKYLLTRLSMYPLTSFTTNAHAWKHLMGIFYLLQGLLRYADVWGDYFYRALKEFYADGVQYIEIRSLVPQLYCLDGSRLPGRVAVEIYRDRLRQFKDENPGFIGCKLIYANLRNVEPNVVAKYVKECTELNKEFPSFVIGFDLVGQEDKEHQLSRYVPELLKLPDHIDFYFHAGQTNWYGSHVDENLIDAILLGSKRICHGYTITKHPILMNLAKYLNIALEVCPVANQVLQLGSDYRNHPAATLIAENVPMVISSANPALWRAKPLSHDFYMAFLGIAPMNADLKFLKRTAKNSLRFSSLKDEGKAKGMLKWKKEWDEWIDQIVEGKLKLDKKGSSKKKSTPKTPKK</sequence>
<dbReference type="PANTHER" id="PTHR11409">
    <property type="entry name" value="ADENOSINE DEAMINASE"/>
    <property type="match status" value="1"/>
</dbReference>
<dbReference type="InterPro" id="IPR006330">
    <property type="entry name" value="Ado/ade_deaminase"/>
</dbReference>
<evidence type="ECO:0000259" key="11">
    <source>
        <dbReference type="Pfam" id="PF00962"/>
    </source>
</evidence>
<dbReference type="GO" id="GO:0006154">
    <property type="term" value="P:adenosine catabolic process"/>
    <property type="evidence" value="ECO:0007669"/>
    <property type="project" value="InterPro"/>
</dbReference>
<feature type="domain" description="Adenosine/AMP deaminase N-terminal" evidence="12">
    <location>
        <begin position="40"/>
        <end position="125"/>
    </location>
</feature>
<name>B3MEG6_DROAN</name>
<dbReference type="GeneID" id="6496362"/>
<dbReference type="PhylomeDB" id="B3MEG6"/>
<evidence type="ECO:0000256" key="8">
    <source>
        <dbReference type="ARBA" id="ARBA00022729"/>
    </source>
</evidence>
<feature type="domain" description="Adenosine deaminase" evidence="11">
    <location>
        <begin position="214"/>
        <end position="510"/>
    </location>
</feature>
<dbReference type="InterPro" id="IPR006331">
    <property type="entry name" value="ADGF"/>
</dbReference>
<dbReference type="HOGENOM" id="CLU_022829_3_0_1"/>
<dbReference type="InParanoid" id="B3MEG6"/>
<dbReference type="KEGG" id="dan:6496362"/>
<dbReference type="InterPro" id="IPR032466">
    <property type="entry name" value="Metal_Hydrolase"/>
</dbReference>
<dbReference type="Proteomes" id="UP000007801">
    <property type="component" value="Unassembled WGS sequence"/>
</dbReference>
<keyword evidence="14" id="KW-1185">Reference proteome</keyword>
<keyword evidence="9" id="KW-0378">Hydrolase</keyword>
<dbReference type="EC" id="3.5.4.4" evidence="4"/>